<comment type="catalytic activity">
    <reaction evidence="7">
        <text>L-threonyl-[protein] + ATP = O-phospho-L-threonyl-[protein] + ADP + H(+)</text>
        <dbReference type="Rhea" id="RHEA:46608"/>
        <dbReference type="Rhea" id="RHEA-COMP:11060"/>
        <dbReference type="Rhea" id="RHEA-COMP:11605"/>
        <dbReference type="ChEBI" id="CHEBI:15378"/>
        <dbReference type="ChEBI" id="CHEBI:30013"/>
        <dbReference type="ChEBI" id="CHEBI:30616"/>
        <dbReference type="ChEBI" id="CHEBI:61977"/>
        <dbReference type="ChEBI" id="CHEBI:456216"/>
        <dbReference type="EC" id="2.7.11.1"/>
    </reaction>
</comment>
<evidence type="ECO:0000256" key="1">
    <source>
        <dbReference type="ARBA" id="ARBA00012513"/>
    </source>
</evidence>
<keyword evidence="5" id="KW-0418">Kinase</keyword>
<dbReference type="GO" id="GO:0004674">
    <property type="term" value="F:protein serine/threonine kinase activity"/>
    <property type="evidence" value="ECO:0007669"/>
    <property type="project" value="UniProtKB-KW"/>
</dbReference>
<dbReference type="PROSITE" id="PS50011">
    <property type="entry name" value="PROTEIN_KINASE_DOM"/>
    <property type="match status" value="1"/>
</dbReference>
<evidence type="ECO:0000313" key="11">
    <source>
        <dbReference type="Proteomes" id="UP000436088"/>
    </source>
</evidence>
<dbReference type="Pfam" id="PF00069">
    <property type="entry name" value="Pkinase"/>
    <property type="match status" value="1"/>
</dbReference>
<keyword evidence="4" id="KW-0547">Nucleotide-binding</keyword>
<accession>A0A6A3AZA8</accession>
<evidence type="ECO:0000256" key="7">
    <source>
        <dbReference type="ARBA" id="ARBA00047899"/>
    </source>
</evidence>
<dbReference type="InterPro" id="IPR008271">
    <property type="entry name" value="Ser/Thr_kinase_AS"/>
</dbReference>
<dbReference type="GO" id="GO:0035556">
    <property type="term" value="P:intracellular signal transduction"/>
    <property type="evidence" value="ECO:0007669"/>
    <property type="project" value="TreeGrafter"/>
</dbReference>
<evidence type="ECO:0000256" key="5">
    <source>
        <dbReference type="ARBA" id="ARBA00022777"/>
    </source>
</evidence>
<gene>
    <name evidence="10" type="ORF">F3Y22_tig00110356pilonHSYRG00152</name>
</gene>
<name>A0A6A3AZA8_HIBSY</name>
<dbReference type="GO" id="GO:0005524">
    <property type="term" value="F:ATP binding"/>
    <property type="evidence" value="ECO:0007669"/>
    <property type="project" value="UniProtKB-KW"/>
</dbReference>
<sequence>MSTSTFLESIACFSFNLCRIFFMLDQVIGRRLCIAIFPLPTRFSLVFVRLPTDGPGKEVADADVSEEDQNNLLKFLEKKETEYMRLRRHKMGVEDFELLTIIGKGAFGEVDHVKAERNLLAEVESNCIVKLYFSFQDDEFLYLVMEYLPGGDVMTLLMKKDILTDDEARLYVAETVLAIDSVHKHDYIHRDIKPGNLLLDLRLSGFGLWISVHSRSRSFL</sequence>
<evidence type="ECO:0000313" key="10">
    <source>
        <dbReference type="EMBL" id="KAE8708129.1"/>
    </source>
</evidence>
<dbReference type="SUPFAM" id="SSF56112">
    <property type="entry name" value="Protein kinase-like (PK-like)"/>
    <property type="match status" value="1"/>
</dbReference>
<evidence type="ECO:0000256" key="4">
    <source>
        <dbReference type="ARBA" id="ARBA00022741"/>
    </source>
</evidence>
<evidence type="ECO:0000256" key="8">
    <source>
        <dbReference type="ARBA" id="ARBA00048679"/>
    </source>
</evidence>
<dbReference type="Gene3D" id="1.10.510.10">
    <property type="entry name" value="Transferase(Phosphotransferase) domain 1"/>
    <property type="match status" value="1"/>
</dbReference>
<feature type="domain" description="Protein kinase" evidence="9">
    <location>
        <begin position="45"/>
        <end position="220"/>
    </location>
</feature>
<dbReference type="EC" id="2.7.11.1" evidence="1"/>
<keyword evidence="2" id="KW-0723">Serine/threonine-protein kinase</keyword>
<evidence type="ECO:0000256" key="2">
    <source>
        <dbReference type="ARBA" id="ARBA00022527"/>
    </source>
</evidence>
<protein>
    <recommendedName>
        <fullName evidence="1">non-specific serine/threonine protein kinase</fullName>
        <ecNumber evidence="1">2.7.11.1</ecNumber>
    </recommendedName>
</protein>
<reference evidence="10" key="1">
    <citation type="submission" date="2019-09" db="EMBL/GenBank/DDBJ databases">
        <title>Draft genome information of white flower Hibiscus syriacus.</title>
        <authorList>
            <person name="Kim Y.-M."/>
        </authorList>
    </citation>
    <scope>NUCLEOTIDE SEQUENCE [LARGE SCALE GENOMIC DNA]</scope>
    <source>
        <strain evidence="10">YM2019G1</strain>
    </source>
</reference>
<dbReference type="EMBL" id="VEPZ02000949">
    <property type="protein sequence ID" value="KAE8708129.1"/>
    <property type="molecule type" value="Genomic_DNA"/>
</dbReference>
<comment type="caution">
    <text evidence="10">The sequence shown here is derived from an EMBL/GenBank/DDBJ whole genome shotgun (WGS) entry which is preliminary data.</text>
</comment>
<dbReference type="SMART" id="SM00220">
    <property type="entry name" value="S_TKc"/>
    <property type="match status" value="1"/>
</dbReference>
<dbReference type="Gene3D" id="3.30.200.20">
    <property type="entry name" value="Phosphorylase Kinase, domain 1"/>
    <property type="match status" value="2"/>
</dbReference>
<keyword evidence="3" id="KW-0808">Transferase</keyword>
<evidence type="ECO:0000256" key="6">
    <source>
        <dbReference type="ARBA" id="ARBA00022840"/>
    </source>
</evidence>
<dbReference type="PANTHER" id="PTHR24356">
    <property type="entry name" value="SERINE/THREONINE-PROTEIN KINASE"/>
    <property type="match status" value="1"/>
</dbReference>
<dbReference type="PANTHER" id="PTHR24356:SF346">
    <property type="entry name" value="PROTEIN KINASE FAMILY PROTEIN"/>
    <property type="match status" value="1"/>
</dbReference>
<evidence type="ECO:0000256" key="3">
    <source>
        <dbReference type="ARBA" id="ARBA00022679"/>
    </source>
</evidence>
<dbReference type="PROSITE" id="PS00108">
    <property type="entry name" value="PROTEIN_KINASE_ST"/>
    <property type="match status" value="1"/>
</dbReference>
<dbReference type="InterPro" id="IPR000719">
    <property type="entry name" value="Prot_kinase_dom"/>
</dbReference>
<organism evidence="10 11">
    <name type="scientific">Hibiscus syriacus</name>
    <name type="common">Rose of Sharon</name>
    <dbReference type="NCBI Taxonomy" id="106335"/>
    <lineage>
        <taxon>Eukaryota</taxon>
        <taxon>Viridiplantae</taxon>
        <taxon>Streptophyta</taxon>
        <taxon>Embryophyta</taxon>
        <taxon>Tracheophyta</taxon>
        <taxon>Spermatophyta</taxon>
        <taxon>Magnoliopsida</taxon>
        <taxon>eudicotyledons</taxon>
        <taxon>Gunneridae</taxon>
        <taxon>Pentapetalae</taxon>
        <taxon>rosids</taxon>
        <taxon>malvids</taxon>
        <taxon>Malvales</taxon>
        <taxon>Malvaceae</taxon>
        <taxon>Malvoideae</taxon>
        <taxon>Hibiscus</taxon>
    </lineage>
</organism>
<evidence type="ECO:0000259" key="9">
    <source>
        <dbReference type="PROSITE" id="PS50011"/>
    </source>
</evidence>
<comment type="catalytic activity">
    <reaction evidence="8">
        <text>L-seryl-[protein] + ATP = O-phospho-L-seryl-[protein] + ADP + H(+)</text>
        <dbReference type="Rhea" id="RHEA:17989"/>
        <dbReference type="Rhea" id="RHEA-COMP:9863"/>
        <dbReference type="Rhea" id="RHEA-COMP:11604"/>
        <dbReference type="ChEBI" id="CHEBI:15378"/>
        <dbReference type="ChEBI" id="CHEBI:29999"/>
        <dbReference type="ChEBI" id="CHEBI:30616"/>
        <dbReference type="ChEBI" id="CHEBI:83421"/>
        <dbReference type="ChEBI" id="CHEBI:456216"/>
        <dbReference type="EC" id="2.7.11.1"/>
    </reaction>
</comment>
<keyword evidence="11" id="KW-1185">Reference proteome</keyword>
<dbReference type="InterPro" id="IPR011009">
    <property type="entry name" value="Kinase-like_dom_sf"/>
</dbReference>
<proteinExistence type="predicted"/>
<keyword evidence="6" id="KW-0067">ATP-binding</keyword>
<dbReference type="CDD" id="cd21742">
    <property type="entry name" value="MobB_NDR_LATS-like"/>
    <property type="match status" value="1"/>
</dbReference>
<dbReference type="InterPro" id="IPR050236">
    <property type="entry name" value="Ser_Thr_kinase_AGC"/>
</dbReference>
<dbReference type="Proteomes" id="UP000436088">
    <property type="component" value="Unassembled WGS sequence"/>
</dbReference>
<dbReference type="AlphaFoldDB" id="A0A6A3AZA8"/>
<dbReference type="InterPro" id="IPR059233">
    <property type="entry name" value="MobB_NdrA/B/Cbk1"/>
</dbReference>